<keyword evidence="5" id="KW-1185">Reference proteome</keyword>
<dbReference type="Gene3D" id="3.30.450.20">
    <property type="entry name" value="PAS domain"/>
    <property type="match status" value="2"/>
</dbReference>
<name>A0ABU6JG89_9BURK</name>
<evidence type="ECO:0000256" key="1">
    <source>
        <dbReference type="ARBA" id="ARBA00012528"/>
    </source>
</evidence>
<dbReference type="RefSeq" id="WP_326508982.1">
    <property type="nucleotide sequence ID" value="NZ_JAWIIV010000028.1"/>
</dbReference>
<dbReference type="InterPro" id="IPR050469">
    <property type="entry name" value="Diguanylate_Cyclase"/>
</dbReference>
<dbReference type="InterPro" id="IPR043128">
    <property type="entry name" value="Rev_trsase/Diguanyl_cyclase"/>
</dbReference>
<dbReference type="InterPro" id="IPR029787">
    <property type="entry name" value="Nucleotide_cyclase"/>
</dbReference>
<sequence>MNKMLPGVRHRTALLGLLAIALVGIVILAHLRIKDNALRNVERTLDSRNSMTRLYFLDKLGKYDVLPETLASAAAIRATLQEPTPARLQEANLTLAETAASLGADRIWVMDLVGRVVADSKWRSSDAGVGKSLAYRPYFQDAAAGKTGRFVGVSVIGQTLGYFLSRPVVIDRAIRGVVALQVSWPFKDYEALLWDDWKVRERLALVADPNGILLMSGVSSWTYKTIAPANPERMARVRRSRQYGDREFLPLGMKVGTMVAPGMRFVQFDALPEKTYLQKAYDMREIGGRVYLHVDAEDYRSTVNSQTGLAALAAAVLFLGAWFLVERLRLQAKLLKAAIRDPLTGLYTRLYMQEWLHDAVNAHARHQERGFSLLLFDIDRFKSINDTHGHMTGDDVLRGVAQLIGGCVRTEDLAVRFGGEEIAVFVRIAVREEVAILGERIREQVAQSGVMTARGLIQVSVSGGIATHAAGETTAALFERADRKLYEAKRAGRNRVFSEWD</sequence>
<gene>
    <name evidence="4" type="ORF">RY831_24385</name>
</gene>
<dbReference type="PANTHER" id="PTHR45138:SF9">
    <property type="entry name" value="DIGUANYLATE CYCLASE DGCM-RELATED"/>
    <property type="match status" value="1"/>
</dbReference>
<evidence type="ECO:0000256" key="2">
    <source>
        <dbReference type="ARBA" id="ARBA00034247"/>
    </source>
</evidence>
<dbReference type="SUPFAM" id="SSF55073">
    <property type="entry name" value="Nucleotide cyclase"/>
    <property type="match status" value="1"/>
</dbReference>
<evidence type="ECO:0000259" key="3">
    <source>
        <dbReference type="PROSITE" id="PS50887"/>
    </source>
</evidence>
<accession>A0ABU6JG89</accession>
<keyword evidence="4" id="KW-0548">Nucleotidyltransferase</keyword>
<reference evidence="4 5" key="1">
    <citation type="submission" date="2023-10" db="EMBL/GenBank/DDBJ databases">
        <title>Noviherbaspirillum sp. CPCC 100848 genome assembly.</title>
        <authorList>
            <person name="Li X.Y."/>
            <person name="Fang X.M."/>
        </authorList>
    </citation>
    <scope>NUCLEOTIDE SEQUENCE [LARGE SCALE GENOMIC DNA]</scope>
    <source>
        <strain evidence="4 5">CPCC 100848</strain>
    </source>
</reference>
<evidence type="ECO:0000313" key="4">
    <source>
        <dbReference type="EMBL" id="MEC4722305.1"/>
    </source>
</evidence>
<dbReference type="EC" id="2.7.7.65" evidence="1"/>
<organism evidence="4 5">
    <name type="scientific">Noviherbaspirillum album</name>
    <dbReference type="NCBI Taxonomy" id="3080276"/>
    <lineage>
        <taxon>Bacteria</taxon>
        <taxon>Pseudomonadati</taxon>
        <taxon>Pseudomonadota</taxon>
        <taxon>Betaproteobacteria</taxon>
        <taxon>Burkholderiales</taxon>
        <taxon>Oxalobacteraceae</taxon>
        <taxon>Noviherbaspirillum</taxon>
    </lineage>
</organism>
<dbReference type="Gene3D" id="3.30.70.270">
    <property type="match status" value="1"/>
</dbReference>
<dbReference type="PROSITE" id="PS50887">
    <property type="entry name" value="GGDEF"/>
    <property type="match status" value="1"/>
</dbReference>
<dbReference type="NCBIfam" id="TIGR00254">
    <property type="entry name" value="GGDEF"/>
    <property type="match status" value="1"/>
</dbReference>
<evidence type="ECO:0000313" key="5">
    <source>
        <dbReference type="Proteomes" id="UP001352263"/>
    </source>
</evidence>
<dbReference type="Pfam" id="PF00990">
    <property type="entry name" value="GGDEF"/>
    <property type="match status" value="1"/>
</dbReference>
<dbReference type="InterPro" id="IPR029151">
    <property type="entry name" value="Sensor-like_sf"/>
</dbReference>
<dbReference type="GO" id="GO:0052621">
    <property type="term" value="F:diguanylate cyclase activity"/>
    <property type="evidence" value="ECO:0007669"/>
    <property type="project" value="UniProtKB-EC"/>
</dbReference>
<proteinExistence type="predicted"/>
<comment type="caution">
    <text evidence="4">The sequence shown here is derived from an EMBL/GenBank/DDBJ whole genome shotgun (WGS) entry which is preliminary data.</text>
</comment>
<dbReference type="SUPFAM" id="SSF103190">
    <property type="entry name" value="Sensory domain-like"/>
    <property type="match status" value="1"/>
</dbReference>
<dbReference type="Proteomes" id="UP001352263">
    <property type="component" value="Unassembled WGS sequence"/>
</dbReference>
<dbReference type="InterPro" id="IPR000160">
    <property type="entry name" value="GGDEF_dom"/>
</dbReference>
<protein>
    <recommendedName>
        <fullName evidence="1">diguanylate cyclase</fullName>
        <ecNumber evidence="1">2.7.7.65</ecNumber>
    </recommendedName>
</protein>
<feature type="domain" description="GGDEF" evidence="3">
    <location>
        <begin position="369"/>
        <end position="501"/>
    </location>
</feature>
<dbReference type="CDD" id="cd01949">
    <property type="entry name" value="GGDEF"/>
    <property type="match status" value="1"/>
</dbReference>
<keyword evidence="4" id="KW-0808">Transferase</keyword>
<dbReference type="PANTHER" id="PTHR45138">
    <property type="entry name" value="REGULATORY COMPONENTS OF SENSORY TRANSDUCTION SYSTEM"/>
    <property type="match status" value="1"/>
</dbReference>
<dbReference type="SMART" id="SM00267">
    <property type="entry name" value="GGDEF"/>
    <property type="match status" value="1"/>
</dbReference>
<comment type="catalytic activity">
    <reaction evidence="2">
        <text>2 GTP = 3',3'-c-di-GMP + 2 diphosphate</text>
        <dbReference type="Rhea" id="RHEA:24898"/>
        <dbReference type="ChEBI" id="CHEBI:33019"/>
        <dbReference type="ChEBI" id="CHEBI:37565"/>
        <dbReference type="ChEBI" id="CHEBI:58805"/>
        <dbReference type="EC" id="2.7.7.65"/>
    </reaction>
</comment>
<dbReference type="CDD" id="cd12914">
    <property type="entry name" value="PDC1_DGC_like"/>
    <property type="match status" value="1"/>
</dbReference>
<dbReference type="EMBL" id="JAWIIV010000028">
    <property type="protein sequence ID" value="MEC4722305.1"/>
    <property type="molecule type" value="Genomic_DNA"/>
</dbReference>